<dbReference type="InterPro" id="IPR013763">
    <property type="entry name" value="Cyclin-like_dom"/>
</dbReference>
<organism evidence="6 7">
    <name type="scientific">Sarocladium strictum</name>
    <name type="common">Black bundle disease fungus</name>
    <name type="synonym">Acremonium strictum</name>
    <dbReference type="NCBI Taxonomy" id="5046"/>
    <lineage>
        <taxon>Eukaryota</taxon>
        <taxon>Fungi</taxon>
        <taxon>Dikarya</taxon>
        <taxon>Ascomycota</taxon>
        <taxon>Pezizomycotina</taxon>
        <taxon>Sordariomycetes</taxon>
        <taxon>Hypocreomycetidae</taxon>
        <taxon>Hypocreales</taxon>
        <taxon>Sarocladiaceae</taxon>
        <taxon>Sarocladium</taxon>
    </lineage>
</organism>
<dbReference type="AlphaFoldDB" id="A0AA39GH53"/>
<feature type="domain" description="Cyclin-like" evidence="5">
    <location>
        <begin position="65"/>
        <end position="163"/>
    </location>
</feature>
<dbReference type="GO" id="GO:0006357">
    <property type="term" value="P:regulation of transcription by RNA polymerase II"/>
    <property type="evidence" value="ECO:0007669"/>
    <property type="project" value="InterPro"/>
</dbReference>
<reference evidence="6" key="1">
    <citation type="submission" date="2022-10" db="EMBL/GenBank/DDBJ databases">
        <title>Determination and structural analysis of whole genome sequence of Sarocladium strictum F4-1.</title>
        <authorList>
            <person name="Hu L."/>
            <person name="Jiang Y."/>
        </authorList>
    </citation>
    <scope>NUCLEOTIDE SEQUENCE</scope>
    <source>
        <strain evidence="6">F4-1</strain>
    </source>
</reference>
<dbReference type="Gene3D" id="1.10.472.10">
    <property type="entry name" value="Cyclin-like"/>
    <property type="match status" value="1"/>
</dbReference>
<dbReference type="GO" id="GO:0016538">
    <property type="term" value="F:cyclin-dependent protein serine/threonine kinase regulator activity"/>
    <property type="evidence" value="ECO:0007669"/>
    <property type="project" value="InterPro"/>
</dbReference>
<feature type="compositionally biased region" description="Low complexity" evidence="4">
    <location>
        <begin position="347"/>
        <end position="376"/>
    </location>
</feature>
<sequence>MAPADPPVASNGTTSPPPSAPRIGPHPGFISSANQYTTESSIRNKLLTNGCDPAREVNYRLQGVQLIDSVREHLRLPVRTFDTACVYFHKFRLNFKDAEYNYQDAALASLFVACKVEDTIKKSRDILAAAYNVKNPEKPAAQDDKMFETPGKIVIGLERLILETIGFDFRTRYPQKLLVKILRRVLLSPTPEEPNPDPVAAKTFFSTAYAMSVDLYKTFAPIKRTTFAMAMAVAELTARVLGGNAHILERLRSLASDKAKLEQVGDTGSANGDDSVSKQQRYSRAAVTETMLDLLDLYVQNGRHTKVGLLFDQNRFIDIKIQVNNSIDSDSHPRHLHTCTRCEDPNDTASTNNNSTTTFPLTPASTTSPTASTSDTGGRRTTRGQDGTMRFVFDPESARAEQDEAGRYFREEFEEVEVEVDEVVPPPGRREDEAGGRGGRAGGEDGAGAFIGGGEIIDGVNRMGMAAGVAVAEGGIITDGINVVYCTLAMVAVVTVRTYLVLWYLCISPNSPVKALWNSVRRLYTLD</sequence>
<comment type="caution">
    <text evidence="6">The sequence shown here is derived from an EMBL/GenBank/DDBJ whole genome shotgun (WGS) entry which is preliminary data.</text>
</comment>
<dbReference type="SMART" id="SM00385">
    <property type="entry name" value="CYCLIN"/>
    <property type="match status" value="1"/>
</dbReference>
<dbReference type="InterPro" id="IPR006671">
    <property type="entry name" value="Cyclin_N"/>
</dbReference>
<feature type="region of interest" description="Disordered" evidence="4">
    <location>
        <begin position="340"/>
        <end position="402"/>
    </location>
</feature>
<evidence type="ECO:0000313" key="7">
    <source>
        <dbReference type="Proteomes" id="UP001175261"/>
    </source>
</evidence>
<accession>A0AA39GH53</accession>
<name>A0AA39GH53_SARSR</name>
<feature type="compositionally biased region" description="Gly residues" evidence="4">
    <location>
        <begin position="436"/>
        <end position="446"/>
    </location>
</feature>
<proteinExistence type="inferred from homology"/>
<protein>
    <recommendedName>
        <fullName evidence="2">RNA polymerase II holoenzyme cyclin-like subunit</fullName>
    </recommendedName>
</protein>
<keyword evidence="3" id="KW-0195">Cyclin</keyword>
<evidence type="ECO:0000256" key="2">
    <source>
        <dbReference type="ARBA" id="ARBA00014912"/>
    </source>
</evidence>
<evidence type="ECO:0000256" key="1">
    <source>
        <dbReference type="ARBA" id="ARBA00008638"/>
    </source>
</evidence>
<dbReference type="PANTHER" id="PTHR10026">
    <property type="entry name" value="CYCLIN"/>
    <property type="match status" value="1"/>
</dbReference>
<feature type="region of interest" description="Disordered" evidence="4">
    <location>
        <begin position="418"/>
        <end position="446"/>
    </location>
</feature>
<dbReference type="EMBL" id="JAPDFR010000005">
    <property type="protein sequence ID" value="KAK0385992.1"/>
    <property type="molecule type" value="Genomic_DNA"/>
</dbReference>
<keyword evidence="7" id="KW-1185">Reference proteome</keyword>
<dbReference type="SUPFAM" id="SSF47954">
    <property type="entry name" value="Cyclin-like"/>
    <property type="match status" value="2"/>
</dbReference>
<dbReference type="InterPro" id="IPR043198">
    <property type="entry name" value="Cyclin/Ssn8"/>
</dbReference>
<feature type="region of interest" description="Disordered" evidence="4">
    <location>
        <begin position="1"/>
        <end position="26"/>
    </location>
</feature>
<evidence type="ECO:0000256" key="3">
    <source>
        <dbReference type="RuleBase" id="RU000383"/>
    </source>
</evidence>
<dbReference type="Proteomes" id="UP001175261">
    <property type="component" value="Unassembled WGS sequence"/>
</dbReference>
<evidence type="ECO:0000313" key="6">
    <source>
        <dbReference type="EMBL" id="KAK0385992.1"/>
    </source>
</evidence>
<evidence type="ECO:0000256" key="4">
    <source>
        <dbReference type="SAM" id="MobiDB-lite"/>
    </source>
</evidence>
<dbReference type="Pfam" id="PF00134">
    <property type="entry name" value="Cyclin_N"/>
    <property type="match status" value="1"/>
</dbReference>
<gene>
    <name evidence="6" type="ORF">NLU13_5829</name>
</gene>
<evidence type="ECO:0000259" key="5">
    <source>
        <dbReference type="SMART" id="SM00385"/>
    </source>
</evidence>
<comment type="similarity">
    <text evidence="1">Belongs to the cyclin family. Cyclin C subfamily.</text>
</comment>
<dbReference type="InterPro" id="IPR036915">
    <property type="entry name" value="Cyclin-like_sf"/>
</dbReference>